<name>A0A2G9YVJ0_9BACT</name>
<dbReference type="PANTHER" id="PTHR43591">
    <property type="entry name" value="METHYLTRANSFERASE"/>
    <property type="match status" value="1"/>
</dbReference>
<evidence type="ECO:0000259" key="1">
    <source>
        <dbReference type="Pfam" id="PF08241"/>
    </source>
</evidence>
<dbReference type="AlphaFoldDB" id="A0A2G9YVJ0"/>
<dbReference type="EMBL" id="PCRP01000072">
    <property type="protein sequence ID" value="PIP23199.1"/>
    <property type="molecule type" value="Genomic_DNA"/>
</dbReference>
<dbReference type="Proteomes" id="UP000230273">
    <property type="component" value="Unassembled WGS sequence"/>
</dbReference>
<organism evidence="2 3">
    <name type="scientific">Candidatus Nealsonbacteria bacterium CG23_combo_of_CG06-09_8_20_14_all_38_19</name>
    <dbReference type="NCBI Taxonomy" id="1974721"/>
    <lineage>
        <taxon>Bacteria</taxon>
        <taxon>Candidatus Nealsoniibacteriota</taxon>
    </lineage>
</organism>
<evidence type="ECO:0000313" key="2">
    <source>
        <dbReference type="EMBL" id="PIP23199.1"/>
    </source>
</evidence>
<feature type="domain" description="Methyltransferase type 11" evidence="1">
    <location>
        <begin position="33"/>
        <end position="113"/>
    </location>
</feature>
<protein>
    <recommendedName>
        <fullName evidence="1">Methyltransferase type 11 domain-containing protein</fullName>
    </recommendedName>
</protein>
<dbReference type="SUPFAM" id="SSF53335">
    <property type="entry name" value="S-adenosyl-L-methionine-dependent methyltransferases"/>
    <property type="match status" value="1"/>
</dbReference>
<dbReference type="Gene3D" id="3.40.50.150">
    <property type="entry name" value="Vaccinia Virus protein VP39"/>
    <property type="match status" value="1"/>
</dbReference>
<dbReference type="CDD" id="cd02440">
    <property type="entry name" value="AdoMet_MTases"/>
    <property type="match status" value="1"/>
</dbReference>
<evidence type="ECO:0000313" key="3">
    <source>
        <dbReference type="Proteomes" id="UP000230273"/>
    </source>
</evidence>
<dbReference type="InterPro" id="IPR029063">
    <property type="entry name" value="SAM-dependent_MTases_sf"/>
</dbReference>
<dbReference type="GO" id="GO:0008757">
    <property type="term" value="F:S-adenosylmethionine-dependent methyltransferase activity"/>
    <property type="evidence" value="ECO:0007669"/>
    <property type="project" value="InterPro"/>
</dbReference>
<accession>A0A2G9YVJ0</accession>
<comment type="caution">
    <text evidence="2">The sequence shown here is derived from an EMBL/GenBank/DDBJ whole genome shotgun (WGS) entry which is preliminary data.</text>
</comment>
<gene>
    <name evidence="2" type="ORF">COX36_04595</name>
</gene>
<sequence length="196" mass="22834">MTYYSFFLKYYRKAAEKMCADCKDFIAKGSKILDLGCGSGVIGKYFQDFFQAEVIGVDIEDKRVENIPFKIIDGVNLPFADNSFDTVLIAYVLHHASDPMSLLREAKRVTRKNIIIYEDLPEGFFGRILCGFHGITFNIFLQKKKQKHHFKKVEEWEEIFANLGLKNFFSKKIVANYTIAYIAYPVKRFFFVLEKK</sequence>
<dbReference type="Pfam" id="PF08241">
    <property type="entry name" value="Methyltransf_11"/>
    <property type="match status" value="1"/>
</dbReference>
<proteinExistence type="predicted"/>
<reference evidence="2 3" key="1">
    <citation type="submission" date="2017-09" db="EMBL/GenBank/DDBJ databases">
        <title>Depth-based differentiation of microbial function through sediment-hosted aquifers and enrichment of novel symbionts in the deep terrestrial subsurface.</title>
        <authorList>
            <person name="Probst A.J."/>
            <person name="Ladd B."/>
            <person name="Jarett J.K."/>
            <person name="Geller-Mcgrath D.E."/>
            <person name="Sieber C.M."/>
            <person name="Emerson J.B."/>
            <person name="Anantharaman K."/>
            <person name="Thomas B.C."/>
            <person name="Malmstrom R."/>
            <person name="Stieglmeier M."/>
            <person name="Klingl A."/>
            <person name="Woyke T."/>
            <person name="Ryan C.M."/>
            <person name="Banfield J.F."/>
        </authorList>
    </citation>
    <scope>NUCLEOTIDE SEQUENCE [LARGE SCALE GENOMIC DNA]</scope>
    <source>
        <strain evidence="2">CG23_combo_of_CG06-09_8_20_14_all_38_19</strain>
    </source>
</reference>
<dbReference type="InterPro" id="IPR013216">
    <property type="entry name" value="Methyltransf_11"/>
</dbReference>